<dbReference type="Proteomes" id="UP001221686">
    <property type="component" value="Unassembled WGS sequence"/>
</dbReference>
<accession>A0ABT5DTB6</accession>
<evidence type="ECO:0000313" key="2">
    <source>
        <dbReference type="Proteomes" id="UP001221686"/>
    </source>
</evidence>
<dbReference type="RefSeq" id="WP_272085353.1">
    <property type="nucleotide sequence ID" value="NZ_JAQNDL010000001.1"/>
</dbReference>
<sequence>MSFKAGGHRLHTRGEWRFGARERGREALIAHVRRTARLGPLLPAGSAVALATTEAEADEVVLWHIVPDLPSLGAALTAATEAERPRQLARLAAAYAAALRLVAREGIVLTLDPHAFAEQDGRSVYLGDRLGEPERSPDLVGALLAPCAGLSEASRAAWQTALEQAVPATLTREDVAALGLERALTASATVPARAAEARARDRLRMTLGLCT</sequence>
<protein>
    <submittedName>
        <fullName evidence="1">Uncharacterized protein</fullName>
    </submittedName>
</protein>
<reference evidence="1 2" key="1">
    <citation type="submission" date="2022-11" db="EMBL/GenBank/DDBJ databases">
        <title>Minimal conservation of predation-associated metabolite biosynthetic gene clusters underscores biosynthetic potential of Myxococcota including descriptions for ten novel species: Archangium lansinium sp. nov., Myxococcus landrumus sp. nov., Nannocystis bai.</title>
        <authorList>
            <person name="Ahearne A."/>
            <person name="Stevens C."/>
            <person name="Dowd S."/>
        </authorList>
    </citation>
    <scope>NUCLEOTIDE SEQUENCE [LARGE SCALE GENOMIC DNA]</scope>
    <source>
        <strain evidence="1 2">BB15-2</strain>
    </source>
</reference>
<proteinExistence type="predicted"/>
<name>A0ABT5DTB6_9BACT</name>
<evidence type="ECO:0000313" key="1">
    <source>
        <dbReference type="EMBL" id="MDC0716865.1"/>
    </source>
</evidence>
<keyword evidence="2" id="KW-1185">Reference proteome</keyword>
<organism evidence="1 2">
    <name type="scientific">Nannocystis bainbridge</name>
    <dbReference type="NCBI Taxonomy" id="2995303"/>
    <lineage>
        <taxon>Bacteria</taxon>
        <taxon>Pseudomonadati</taxon>
        <taxon>Myxococcota</taxon>
        <taxon>Polyangia</taxon>
        <taxon>Nannocystales</taxon>
        <taxon>Nannocystaceae</taxon>
        <taxon>Nannocystis</taxon>
    </lineage>
</organism>
<comment type="caution">
    <text evidence="1">The sequence shown here is derived from an EMBL/GenBank/DDBJ whole genome shotgun (WGS) entry which is preliminary data.</text>
</comment>
<dbReference type="EMBL" id="JAQNDL010000001">
    <property type="protein sequence ID" value="MDC0716865.1"/>
    <property type="molecule type" value="Genomic_DNA"/>
</dbReference>
<gene>
    <name evidence="1" type="ORF">POL25_08185</name>
</gene>